<sequence>MDKARDARRGASRFSPGKPHKLFFGSDCVGGDFVHSEGSKKERLRRLSVVGRTSSSYEDSEMGCDVSDREDELRLQAPSMSIDSNKRFKIPKKFFDDCNGVDHASVPRKLRSAMKKRNRESISPPLPDSKKLNHTISGVEESPLKNGIKKSKLNIKHGGSNWSLEQTVSGPITKDEEEVVETLYALAGMFPNSDANEKSEKSKLDSESKEGKPLALPVFCCYKRQLDFNASVTAEVAKSSSNAGRSPKETAKVDSLNEPSIQEQLDLPDREKFRMDSDCSVPPLHLHNVPFLAKGDGNSVRPLRDSEISSEAGGLKLHTEPEAPLTVRKPEIALEPAIAIACELEQQSMIKEPKNGPALWPGSSSVASNGVGSDGRALQLPCLRSSAAKIPSWLDTAINASRPKSFENDSSSGKVSKVAFENSLWKRCDAHVRISRFIQILQTPENQERFQPQPNLLGPKEGSKLGVLMASNDFHELQGLDQDRPQAALAASQMHIRQKQSFDFLSLSGGGGGVEAKNHINRAANGFIPPSQLQSPYLQSLVQQQMLMPYSVPQARFTSCAYTDQISVAPYLSNPFEGPHASSTALTKQQQQLWAAQLAAQFRPAGPSTCMTQVPSWQQGRQDPSMLIPRGQAVMPAPPSSLDGLGPTYSTISQQQQHLMAISSSFPHTRVKKQEHLPPSVYEGARGGFHAHGALPLQLLCKERL</sequence>
<reference evidence="2 3" key="1">
    <citation type="journal article" date="2019" name="Plant Biotechnol. J.">
        <title>The red bayberry genome and genetic basis of sex determination.</title>
        <authorList>
            <person name="Jia H.M."/>
            <person name="Jia H.J."/>
            <person name="Cai Q.L."/>
            <person name="Wang Y."/>
            <person name="Zhao H.B."/>
            <person name="Yang W.F."/>
            <person name="Wang G.Y."/>
            <person name="Li Y.H."/>
            <person name="Zhan D.L."/>
            <person name="Shen Y.T."/>
            <person name="Niu Q.F."/>
            <person name="Chang L."/>
            <person name="Qiu J."/>
            <person name="Zhao L."/>
            <person name="Xie H.B."/>
            <person name="Fu W.Y."/>
            <person name="Jin J."/>
            <person name="Li X.W."/>
            <person name="Jiao Y."/>
            <person name="Zhou C.C."/>
            <person name="Tu T."/>
            <person name="Chai C.Y."/>
            <person name="Gao J.L."/>
            <person name="Fan L.J."/>
            <person name="van de Weg E."/>
            <person name="Wang J.Y."/>
            <person name="Gao Z.S."/>
        </authorList>
    </citation>
    <scope>NUCLEOTIDE SEQUENCE [LARGE SCALE GENOMIC DNA]</scope>
    <source>
        <tissue evidence="2">Leaves</tissue>
    </source>
</reference>
<feature type="region of interest" description="Disordered" evidence="1">
    <location>
        <begin position="31"/>
        <end position="70"/>
    </location>
</feature>
<keyword evidence="3" id="KW-1185">Reference proteome</keyword>
<dbReference type="OrthoDB" id="778649at2759"/>
<dbReference type="PANTHER" id="PTHR34792">
    <property type="entry name" value="OS02G0121500 PROTEIN"/>
    <property type="match status" value="1"/>
</dbReference>
<feature type="region of interest" description="Disordered" evidence="1">
    <location>
        <begin position="1"/>
        <end position="20"/>
    </location>
</feature>
<name>A0A6A1UT48_9ROSI</name>
<dbReference type="AlphaFoldDB" id="A0A6A1UT48"/>
<dbReference type="PANTHER" id="PTHR34792:SF1">
    <property type="entry name" value="OS02G0121500 PROTEIN"/>
    <property type="match status" value="1"/>
</dbReference>
<feature type="region of interest" description="Disordered" evidence="1">
    <location>
        <begin position="111"/>
        <end position="133"/>
    </location>
</feature>
<organism evidence="2 3">
    <name type="scientific">Morella rubra</name>
    <name type="common">Chinese bayberry</name>
    <dbReference type="NCBI Taxonomy" id="262757"/>
    <lineage>
        <taxon>Eukaryota</taxon>
        <taxon>Viridiplantae</taxon>
        <taxon>Streptophyta</taxon>
        <taxon>Embryophyta</taxon>
        <taxon>Tracheophyta</taxon>
        <taxon>Spermatophyta</taxon>
        <taxon>Magnoliopsida</taxon>
        <taxon>eudicotyledons</taxon>
        <taxon>Gunneridae</taxon>
        <taxon>Pentapetalae</taxon>
        <taxon>rosids</taxon>
        <taxon>fabids</taxon>
        <taxon>Fagales</taxon>
        <taxon>Myricaceae</taxon>
        <taxon>Morella</taxon>
    </lineage>
</organism>
<dbReference type="InterPro" id="IPR040305">
    <property type="entry name" value="At1g75730-like"/>
</dbReference>
<accession>A0A6A1UT48</accession>
<proteinExistence type="predicted"/>
<dbReference type="EMBL" id="RXIC02000026">
    <property type="protein sequence ID" value="KAB1203664.1"/>
    <property type="molecule type" value="Genomic_DNA"/>
</dbReference>
<protein>
    <submittedName>
        <fullName evidence="2">Uncharacterized protein</fullName>
    </submittedName>
</protein>
<feature type="region of interest" description="Disordered" evidence="1">
    <location>
        <begin position="237"/>
        <end position="257"/>
    </location>
</feature>
<evidence type="ECO:0000256" key="1">
    <source>
        <dbReference type="SAM" id="MobiDB-lite"/>
    </source>
</evidence>
<comment type="caution">
    <text evidence="2">The sequence shown here is derived from an EMBL/GenBank/DDBJ whole genome shotgun (WGS) entry which is preliminary data.</text>
</comment>
<dbReference type="Proteomes" id="UP000516437">
    <property type="component" value="Chromosome 8"/>
</dbReference>
<evidence type="ECO:0000313" key="3">
    <source>
        <dbReference type="Proteomes" id="UP000516437"/>
    </source>
</evidence>
<gene>
    <name evidence="2" type="ORF">CJ030_MR8G002770</name>
</gene>
<evidence type="ECO:0000313" key="2">
    <source>
        <dbReference type="EMBL" id="KAB1203664.1"/>
    </source>
</evidence>